<dbReference type="Gene3D" id="3.30.70.100">
    <property type="match status" value="1"/>
</dbReference>
<dbReference type="Proteomes" id="UP001267290">
    <property type="component" value="Unassembled WGS sequence"/>
</dbReference>
<feature type="domain" description="Stress-response A/B barrel" evidence="1">
    <location>
        <begin position="6"/>
        <end position="97"/>
    </location>
</feature>
<name>A0ABU1NS84_9BACL</name>
<accession>A0ABU1NS84</accession>
<evidence type="ECO:0000313" key="2">
    <source>
        <dbReference type="EMBL" id="MDR6550350.1"/>
    </source>
</evidence>
<dbReference type="PROSITE" id="PS51502">
    <property type="entry name" value="S_R_A_B_BARREL"/>
    <property type="match status" value="1"/>
</dbReference>
<dbReference type="InterPro" id="IPR011008">
    <property type="entry name" value="Dimeric_a/b-barrel"/>
</dbReference>
<keyword evidence="3" id="KW-1185">Reference proteome</keyword>
<dbReference type="SUPFAM" id="SSF54909">
    <property type="entry name" value="Dimeric alpha+beta barrel"/>
    <property type="match status" value="1"/>
</dbReference>
<reference evidence="2 3" key="1">
    <citation type="submission" date="2023-07" db="EMBL/GenBank/DDBJ databases">
        <title>Sorghum-associated microbial communities from plants grown in Nebraska, USA.</title>
        <authorList>
            <person name="Schachtman D."/>
        </authorList>
    </citation>
    <scope>NUCLEOTIDE SEQUENCE [LARGE SCALE GENOMIC DNA]</scope>
    <source>
        <strain evidence="2 3">CC258</strain>
    </source>
</reference>
<comment type="caution">
    <text evidence="2">The sequence shown here is derived from an EMBL/GenBank/DDBJ whole genome shotgun (WGS) entry which is preliminary data.</text>
</comment>
<sequence length="99" mass="11483">MEKVSIHHMIIFSLKHEAGSEAAEAFLRDAESQLTLIPGVKQFRAFRLKANSPMDYGISMVFDGQEDYAAYVTHPLHDNFENNRWKREATRAMVIDYDY</sequence>
<dbReference type="InterPro" id="IPR013097">
    <property type="entry name" value="Dabb"/>
</dbReference>
<evidence type="ECO:0000313" key="3">
    <source>
        <dbReference type="Proteomes" id="UP001267290"/>
    </source>
</evidence>
<organism evidence="2 3">
    <name type="scientific">Paenibacillus qinlingensis</name>
    <dbReference type="NCBI Taxonomy" id="1837343"/>
    <lineage>
        <taxon>Bacteria</taxon>
        <taxon>Bacillati</taxon>
        <taxon>Bacillota</taxon>
        <taxon>Bacilli</taxon>
        <taxon>Bacillales</taxon>
        <taxon>Paenibacillaceae</taxon>
        <taxon>Paenibacillus</taxon>
    </lineage>
</organism>
<proteinExistence type="predicted"/>
<dbReference type="SMART" id="SM00886">
    <property type="entry name" value="Dabb"/>
    <property type="match status" value="1"/>
</dbReference>
<evidence type="ECO:0000259" key="1">
    <source>
        <dbReference type="PROSITE" id="PS51502"/>
    </source>
</evidence>
<dbReference type="EMBL" id="JAVDSB010000001">
    <property type="protein sequence ID" value="MDR6550350.1"/>
    <property type="molecule type" value="Genomic_DNA"/>
</dbReference>
<gene>
    <name evidence="2" type="ORF">J2736_001533</name>
</gene>
<protein>
    <recommendedName>
        <fullName evidence="1">Stress-response A/B barrel domain-containing protein</fullName>
    </recommendedName>
</protein>
<dbReference type="Pfam" id="PF07876">
    <property type="entry name" value="Dabb"/>
    <property type="match status" value="1"/>
</dbReference>
<dbReference type="RefSeq" id="WP_310224928.1">
    <property type="nucleotide sequence ID" value="NZ_JAVDSB010000001.1"/>
</dbReference>